<dbReference type="InterPro" id="IPR016181">
    <property type="entry name" value="Acyl_CoA_acyltransferase"/>
</dbReference>
<dbReference type="PROSITE" id="PS51186">
    <property type="entry name" value="GNAT"/>
    <property type="match status" value="1"/>
</dbReference>
<dbReference type="Gene3D" id="3.40.630.30">
    <property type="match status" value="1"/>
</dbReference>
<dbReference type="EMBL" id="JAUZEE010000002">
    <property type="protein sequence ID" value="MDP4300058.1"/>
    <property type="molecule type" value="Genomic_DNA"/>
</dbReference>
<dbReference type="EC" id="2.3.1.-" evidence="3"/>
<dbReference type="InterPro" id="IPR031165">
    <property type="entry name" value="GNAT_YJDJ"/>
</dbReference>
<evidence type="ECO:0000259" key="2">
    <source>
        <dbReference type="PROSITE" id="PS51729"/>
    </source>
</evidence>
<dbReference type="PANTHER" id="PTHR31435:SF9">
    <property type="entry name" value="PROTEIN NATD1"/>
    <property type="match status" value="1"/>
</dbReference>
<reference evidence="3 4" key="1">
    <citation type="submission" date="2023-08" db="EMBL/GenBank/DDBJ databases">
        <authorList>
            <person name="Roldan D.M."/>
            <person name="Menes R.J."/>
        </authorList>
    </citation>
    <scope>NUCLEOTIDE SEQUENCE [LARGE SCALE GENOMIC DNA]</scope>
    <source>
        <strain evidence="3 4">CCM 2812</strain>
    </source>
</reference>
<protein>
    <submittedName>
        <fullName evidence="3">GNAT family N-acetyltransferase</fullName>
        <ecNumber evidence="3">2.3.1.-</ecNumber>
    </submittedName>
</protein>
<comment type="caution">
    <text evidence="3">The sequence shown here is derived from an EMBL/GenBank/DDBJ whole genome shotgun (WGS) entry which is preliminary data.</text>
</comment>
<feature type="domain" description="N-acetyltransferase" evidence="2">
    <location>
        <begin position="9"/>
        <end position="96"/>
    </location>
</feature>
<dbReference type="Proteomes" id="UP001235760">
    <property type="component" value="Unassembled WGS sequence"/>
</dbReference>
<name>A0ABT9G0P5_LEPDI</name>
<dbReference type="SUPFAM" id="SSF55729">
    <property type="entry name" value="Acyl-CoA N-acyltransferases (Nat)"/>
    <property type="match status" value="1"/>
</dbReference>
<dbReference type="RefSeq" id="WP_305748610.1">
    <property type="nucleotide sequence ID" value="NZ_JAUZEE010000002.1"/>
</dbReference>
<evidence type="ECO:0000313" key="4">
    <source>
        <dbReference type="Proteomes" id="UP001235760"/>
    </source>
</evidence>
<dbReference type="PROSITE" id="PS51729">
    <property type="entry name" value="GNAT_YJDJ"/>
    <property type="match status" value="1"/>
</dbReference>
<keyword evidence="4" id="KW-1185">Reference proteome</keyword>
<evidence type="ECO:0000313" key="3">
    <source>
        <dbReference type="EMBL" id="MDP4300058.1"/>
    </source>
</evidence>
<keyword evidence="3" id="KW-0808">Transferase</keyword>
<organism evidence="3 4">
    <name type="scientific">Leptothrix discophora</name>
    <dbReference type="NCBI Taxonomy" id="89"/>
    <lineage>
        <taxon>Bacteria</taxon>
        <taxon>Pseudomonadati</taxon>
        <taxon>Pseudomonadota</taxon>
        <taxon>Betaproteobacteria</taxon>
        <taxon>Burkholderiales</taxon>
        <taxon>Sphaerotilaceae</taxon>
        <taxon>Leptothrix</taxon>
    </lineage>
</organism>
<dbReference type="GO" id="GO:0016746">
    <property type="term" value="F:acyltransferase activity"/>
    <property type="evidence" value="ECO:0007669"/>
    <property type="project" value="UniProtKB-KW"/>
</dbReference>
<accession>A0ABT9G0P5</accession>
<feature type="domain" description="N-acetyltransferase" evidence="1">
    <location>
        <begin position="1"/>
        <end position="101"/>
    </location>
</feature>
<sequence>MSTPDITIQHQPEHRRFIAEVDGHLCEAAYRWREDGRSIVLNHTEVSPALQGRGIAAALVRVALDWVRTEGLTVVPSCSYVRTYMRRHRDTQDLLAPGQSL</sequence>
<keyword evidence="3" id="KW-0012">Acyltransferase</keyword>
<dbReference type="CDD" id="cd04301">
    <property type="entry name" value="NAT_SF"/>
    <property type="match status" value="1"/>
</dbReference>
<dbReference type="Pfam" id="PF14542">
    <property type="entry name" value="Acetyltransf_CG"/>
    <property type="match status" value="1"/>
</dbReference>
<dbReference type="InterPro" id="IPR000182">
    <property type="entry name" value="GNAT_dom"/>
</dbReference>
<proteinExistence type="predicted"/>
<evidence type="ECO:0000259" key="1">
    <source>
        <dbReference type="PROSITE" id="PS51186"/>
    </source>
</evidence>
<dbReference type="PANTHER" id="PTHR31435">
    <property type="entry name" value="PROTEIN NATD1"/>
    <property type="match status" value="1"/>
</dbReference>
<dbReference type="InterPro" id="IPR045057">
    <property type="entry name" value="Gcn5-rel_NAT"/>
</dbReference>
<gene>
    <name evidence="3" type="ORF">Q8X39_05380</name>
</gene>